<dbReference type="GO" id="GO:0008410">
    <property type="term" value="F:CoA-transferase activity"/>
    <property type="evidence" value="ECO:0007669"/>
    <property type="project" value="TreeGrafter"/>
</dbReference>
<protein>
    <submittedName>
        <fullName evidence="2">Crotonobetainyl-CoA:carnitine CoA-transferase CaiB-like acyl-CoA transferase</fullName>
    </submittedName>
</protein>
<dbReference type="EMBL" id="RJVA01000016">
    <property type="protein sequence ID" value="ROQ89858.1"/>
    <property type="molecule type" value="Genomic_DNA"/>
</dbReference>
<accession>A0A3N1UJB3</accession>
<dbReference type="PANTHER" id="PTHR48207:SF3">
    <property type="entry name" value="SUCCINATE--HYDROXYMETHYLGLUTARATE COA-TRANSFERASE"/>
    <property type="match status" value="1"/>
</dbReference>
<dbReference type="Proteomes" id="UP000276223">
    <property type="component" value="Unassembled WGS sequence"/>
</dbReference>
<dbReference type="InterPro" id="IPR050483">
    <property type="entry name" value="CoA-transferase_III_domain"/>
</dbReference>
<gene>
    <name evidence="2" type="ORF">EDC27_2974</name>
</gene>
<dbReference type="Gene3D" id="3.30.1540.10">
    <property type="entry name" value="formyl-coa transferase, domain 3"/>
    <property type="match status" value="1"/>
</dbReference>
<proteinExistence type="predicted"/>
<dbReference type="RefSeq" id="WP_245994628.1">
    <property type="nucleotide sequence ID" value="NZ_RJVA01000016.1"/>
</dbReference>
<comment type="caution">
    <text evidence="2">The sequence shown here is derived from an EMBL/GenBank/DDBJ whole genome shotgun (WGS) entry which is preliminary data.</text>
</comment>
<name>A0A3N1UJB3_9BACT</name>
<sequence>MTDKKRGPSVYDDMFDDDALAAMLKEDKTIVGLAINEQYAKWAYCETNPKDTFRKPEALDDMVVLDVSYAHFGALYASSILAEFGAEVIRIEPPAGDLARKMTPYGIMVKDTGLAYLTEARNKFHITLNLESAEGQAMFRTLASKADVVIEGFKPGYMDRLGLGYEQLKALNPGLIYCGMHSMGHFGEDSEKFSNQPDYDIVAQARGVIMSVTGEPDLDPEVPPEYKRPLKSGNWMGWYVGGAWAAFGIQAAMLVKRRTGKGQFVDCSPPEGLLSISNYLMQYYHMSGNEMPRAGNYDYAVFPYTYVKCKDGYTFMSGFTDPNWAALCEIMNRPDLQKMFPTIKERLTPENQPKIQHEIEKFTENYTSEEILQMLTEYSRRPDKKGTVVTGRLETPTDVLTREHWRVRETFVRRKDPYYGELVIQNSSFKSMSRTPGRIKWICRPVGGDNEFIYQKYLGLGKGKLQQLKEKGII</sequence>
<dbReference type="PANTHER" id="PTHR48207">
    <property type="entry name" value="SUCCINATE--HYDROXYMETHYLGLUTARATE COA-TRANSFERASE"/>
    <property type="match status" value="1"/>
</dbReference>
<dbReference type="InterPro" id="IPR023606">
    <property type="entry name" value="CoA-Trfase_III_dom_1_sf"/>
</dbReference>
<evidence type="ECO:0000313" key="3">
    <source>
        <dbReference type="Proteomes" id="UP000276223"/>
    </source>
</evidence>
<dbReference type="SUPFAM" id="SSF89796">
    <property type="entry name" value="CoA-transferase family III (CaiB/BaiF)"/>
    <property type="match status" value="1"/>
</dbReference>
<keyword evidence="1 2" id="KW-0808">Transferase</keyword>
<keyword evidence="3" id="KW-1185">Reference proteome</keyword>
<dbReference type="InterPro" id="IPR003673">
    <property type="entry name" value="CoA-Trfase_fam_III"/>
</dbReference>
<evidence type="ECO:0000256" key="1">
    <source>
        <dbReference type="ARBA" id="ARBA00022679"/>
    </source>
</evidence>
<dbReference type="AlphaFoldDB" id="A0A3N1UJB3"/>
<dbReference type="Gene3D" id="3.40.50.10540">
    <property type="entry name" value="Crotonobetainyl-coa:carnitine coa-transferase, domain 1"/>
    <property type="match status" value="1"/>
</dbReference>
<dbReference type="Pfam" id="PF02515">
    <property type="entry name" value="CoA_transf_3"/>
    <property type="match status" value="1"/>
</dbReference>
<evidence type="ECO:0000313" key="2">
    <source>
        <dbReference type="EMBL" id="ROQ89858.1"/>
    </source>
</evidence>
<dbReference type="InterPro" id="IPR044855">
    <property type="entry name" value="CoA-Trfase_III_dom3_sf"/>
</dbReference>
<organism evidence="2 3">
    <name type="scientific">Desulfosoma caldarium</name>
    <dbReference type="NCBI Taxonomy" id="610254"/>
    <lineage>
        <taxon>Bacteria</taxon>
        <taxon>Pseudomonadati</taxon>
        <taxon>Thermodesulfobacteriota</taxon>
        <taxon>Syntrophobacteria</taxon>
        <taxon>Syntrophobacterales</taxon>
        <taxon>Syntrophobacteraceae</taxon>
        <taxon>Desulfosoma</taxon>
    </lineage>
</organism>
<reference evidence="2 3" key="1">
    <citation type="submission" date="2018-11" db="EMBL/GenBank/DDBJ databases">
        <title>Genomic Encyclopedia of Type Strains, Phase IV (KMG-IV): sequencing the most valuable type-strain genomes for metagenomic binning, comparative biology and taxonomic classification.</title>
        <authorList>
            <person name="Goeker M."/>
        </authorList>
    </citation>
    <scope>NUCLEOTIDE SEQUENCE [LARGE SCALE GENOMIC DNA]</scope>
    <source>
        <strain evidence="2 3">DSM 22027</strain>
    </source>
</reference>